<sequence>MNVFIAILKGINVGGHKKILMAELRGLLTEINEIENVKTYIQSGNIIFNASLKDTSLLEQLIQDKILDHYGFEVSTIVLSKEELTHVINKNPYAEVDIKRLHCTFFKTEPILENRQKLETFDASPDVFTTAEDCVYICCETERYSKSNINNSVAEKLLKINCTTRNWKTCIKLLEMAKSL</sequence>
<evidence type="ECO:0000313" key="2">
    <source>
        <dbReference type="Proteomes" id="UP000192746"/>
    </source>
</evidence>
<dbReference type="EMBL" id="ARYN01000004">
    <property type="protein sequence ID" value="ORL46359.1"/>
    <property type="molecule type" value="Genomic_DNA"/>
</dbReference>
<gene>
    <name evidence="1" type="ORF">IIF7_04917</name>
</gene>
<dbReference type="SUPFAM" id="SSF160379">
    <property type="entry name" value="SP0830-like"/>
    <property type="match status" value="1"/>
</dbReference>
<comment type="caution">
    <text evidence="1">The sequence shown here is derived from an EMBL/GenBank/DDBJ whole genome shotgun (WGS) entry which is preliminary data.</text>
</comment>
<organism evidence="1 2">
    <name type="scientific">Zunongwangia atlantica 22II14-10F7</name>
    <dbReference type="NCBI Taxonomy" id="1185767"/>
    <lineage>
        <taxon>Bacteria</taxon>
        <taxon>Pseudomonadati</taxon>
        <taxon>Bacteroidota</taxon>
        <taxon>Flavobacteriia</taxon>
        <taxon>Flavobacteriales</taxon>
        <taxon>Flavobacteriaceae</taxon>
        <taxon>Zunongwangia</taxon>
    </lineage>
</organism>
<dbReference type="PIRSF" id="PIRSF008502">
    <property type="entry name" value="UCP008502"/>
    <property type="match status" value="1"/>
</dbReference>
<protein>
    <recommendedName>
        <fullName evidence="3">DUF1697 domain-containing protein</fullName>
    </recommendedName>
</protein>
<dbReference type="Gene3D" id="3.30.70.1260">
    <property type="entry name" value="bacterial protein sp0830 like"/>
    <property type="match status" value="1"/>
</dbReference>
<keyword evidence="2" id="KW-1185">Reference proteome</keyword>
<evidence type="ECO:0000313" key="1">
    <source>
        <dbReference type="EMBL" id="ORL46359.1"/>
    </source>
</evidence>
<evidence type="ECO:0008006" key="3">
    <source>
        <dbReference type="Google" id="ProtNLM"/>
    </source>
</evidence>
<reference evidence="1 2" key="1">
    <citation type="submission" date="2013-04" db="EMBL/GenBank/DDBJ databases">
        <title>Zunongwangia sp. 22II14-10F7 Genome Sequencing.</title>
        <authorList>
            <person name="Lai Q."/>
            <person name="Shao Z."/>
        </authorList>
    </citation>
    <scope>NUCLEOTIDE SEQUENCE [LARGE SCALE GENOMIC DNA]</scope>
    <source>
        <strain evidence="1 2">22II14-10F7</strain>
    </source>
</reference>
<dbReference type="AlphaFoldDB" id="A0A1Y1T5N9"/>
<dbReference type="PANTHER" id="PTHR36439">
    <property type="entry name" value="BLL4334 PROTEIN"/>
    <property type="match status" value="1"/>
</dbReference>
<dbReference type="PANTHER" id="PTHR36439:SF1">
    <property type="entry name" value="DUF1697 DOMAIN-CONTAINING PROTEIN"/>
    <property type="match status" value="1"/>
</dbReference>
<dbReference type="Proteomes" id="UP000192746">
    <property type="component" value="Unassembled WGS sequence"/>
</dbReference>
<dbReference type="RefSeq" id="WP_084840573.1">
    <property type="nucleotide sequence ID" value="NZ_ARYN01000004.1"/>
</dbReference>
<dbReference type="OrthoDB" id="9806494at2"/>
<dbReference type="InterPro" id="IPR012545">
    <property type="entry name" value="DUF1697"/>
</dbReference>
<accession>A0A1Y1T5N9</accession>
<proteinExistence type="predicted"/>
<dbReference type="Gene3D" id="3.30.70.1280">
    <property type="entry name" value="SP0830-like domains"/>
    <property type="match status" value="1"/>
</dbReference>
<dbReference type="Pfam" id="PF08002">
    <property type="entry name" value="DUF1697"/>
    <property type="match status" value="1"/>
</dbReference>
<name>A0A1Y1T5N9_9FLAO</name>